<gene>
    <name evidence="8" type="ORF">GCM10007320_30700</name>
</gene>
<dbReference type="InterPro" id="IPR001867">
    <property type="entry name" value="OmpR/PhoB-type_DNA-bd"/>
</dbReference>
<evidence type="ECO:0000256" key="2">
    <source>
        <dbReference type="ARBA" id="ARBA00023125"/>
    </source>
</evidence>
<evidence type="ECO:0000256" key="4">
    <source>
        <dbReference type="PROSITE-ProRule" id="PRU00169"/>
    </source>
</evidence>
<keyword evidence="3" id="KW-0804">Transcription</keyword>
<evidence type="ECO:0000313" key="8">
    <source>
        <dbReference type="EMBL" id="GHC85558.1"/>
    </source>
</evidence>
<dbReference type="PROSITE" id="PS51755">
    <property type="entry name" value="OMPR_PHOB"/>
    <property type="match status" value="1"/>
</dbReference>
<dbReference type="InterPro" id="IPR001789">
    <property type="entry name" value="Sig_transdc_resp-reg_receiver"/>
</dbReference>
<dbReference type="RefSeq" id="WP_189687820.1">
    <property type="nucleotide sequence ID" value="NZ_BMYK01000008.1"/>
</dbReference>
<evidence type="ECO:0000256" key="3">
    <source>
        <dbReference type="ARBA" id="ARBA00023163"/>
    </source>
</evidence>
<sequence>MRILLVEDDAVLREVMARSLEHAGHRVDPAESVEDAAHLWRVQPFDAVLLDLNLPQHARAGSTMGSGLAVLREARARGDRTPVLVLTARNRTEERIAGLDAGADDYLGKPFDLAEVEARLRALVRRAIGTDDVATLGRLQLDRRARRFSVGDAPLDLPAREFEVLWELMSPPGHAVHKRTLSDKLSGFDDALGDNALEAFISRLRKKLVGSGAAIRTLRGIGYLLEPEA</sequence>
<dbReference type="InterPro" id="IPR011006">
    <property type="entry name" value="CheY-like_superfamily"/>
</dbReference>
<keyword evidence="1" id="KW-0805">Transcription regulation</keyword>
<dbReference type="InterPro" id="IPR039420">
    <property type="entry name" value="WalR-like"/>
</dbReference>
<dbReference type="PROSITE" id="PS50110">
    <property type="entry name" value="RESPONSE_REGULATORY"/>
    <property type="match status" value="1"/>
</dbReference>
<keyword evidence="2 5" id="KW-0238">DNA-binding</keyword>
<evidence type="ECO:0000256" key="5">
    <source>
        <dbReference type="PROSITE-ProRule" id="PRU01091"/>
    </source>
</evidence>
<comment type="caution">
    <text evidence="8">The sequence shown here is derived from an EMBL/GenBank/DDBJ whole genome shotgun (WGS) entry which is preliminary data.</text>
</comment>
<accession>A0ABQ3G2W6</accession>
<dbReference type="GO" id="GO:0003677">
    <property type="term" value="F:DNA binding"/>
    <property type="evidence" value="ECO:0007669"/>
    <property type="project" value="UniProtKB-KW"/>
</dbReference>
<feature type="domain" description="OmpR/PhoB-type" evidence="7">
    <location>
        <begin position="131"/>
        <end position="227"/>
    </location>
</feature>
<dbReference type="Gene3D" id="3.40.50.2300">
    <property type="match status" value="1"/>
</dbReference>
<organism evidence="8 9">
    <name type="scientific">Pseudorhodoferax aquiterrae</name>
    <dbReference type="NCBI Taxonomy" id="747304"/>
    <lineage>
        <taxon>Bacteria</taxon>
        <taxon>Pseudomonadati</taxon>
        <taxon>Pseudomonadota</taxon>
        <taxon>Betaproteobacteria</taxon>
        <taxon>Burkholderiales</taxon>
        <taxon>Comamonadaceae</taxon>
    </lineage>
</organism>
<dbReference type="Pfam" id="PF00072">
    <property type="entry name" value="Response_reg"/>
    <property type="match status" value="1"/>
</dbReference>
<feature type="domain" description="Response regulatory" evidence="6">
    <location>
        <begin position="2"/>
        <end position="124"/>
    </location>
</feature>
<reference evidence="9" key="1">
    <citation type="journal article" date="2019" name="Int. J. Syst. Evol. Microbiol.">
        <title>The Global Catalogue of Microorganisms (GCM) 10K type strain sequencing project: providing services to taxonomists for standard genome sequencing and annotation.</title>
        <authorList>
            <consortium name="The Broad Institute Genomics Platform"/>
            <consortium name="The Broad Institute Genome Sequencing Center for Infectious Disease"/>
            <person name="Wu L."/>
            <person name="Ma J."/>
        </authorList>
    </citation>
    <scope>NUCLEOTIDE SEQUENCE [LARGE SCALE GENOMIC DNA]</scope>
    <source>
        <strain evidence="9">KCTC 23314</strain>
    </source>
</reference>
<dbReference type="SUPFAM" id="SSF46894">
    <property type="entry name" value="C-terminal effector domain of the bipartite response regulators"/>
    <property type="match status" value="1"/>
</dbReference>
<dbReference type="CDD" id="cd00383">
    <property type="entry name" value="trans_reg_C"/>
    <property type="match status" value="1"/>
</dbReference>
<feature type="DNA-binding region" description="OmpR/PhoB-type" evidence="5">
    <location>
        <begin position="131"/>
        <end position="227"/>
    </location>
</feature>
<dbReference type="SMART" id="SM00448">
    <property type="entry name" value="REC"/>
    <property type="match status" value="1"/>
</dbReference>
<dbReference type="Gene3D" id="6.10.250.690">
    <property type="match status" value="1"/>
</dbReference>
<feature type="modified residue" description="4-aspartylphosphate" evidence="4">
    <location>
        <position position="51"/>
    </location>
</feature>
<dbReference type="PANTHER" id="PTHR48111:SF67">
    <property type="entry name" value="TRANSCRIPTIONAL REGULATORY PROTEIN TCTD"/>
    <property type="match status" value="1"/>
</dbReference>
<dbReference type="SUPFAM" id="SSF52172">
    <property type="entry name" value="CheY-like"/>
    <property type="match status" value="1"/>
</dbReference>
<dbReference type="Pfam" id="PF00486">
    <property type="entry name" value="Trans_reg_C"/>
    <property type="match status" value="1"/>
</dbReference>
<dbReference type="InterPro" id="IPR016032">
    <property type="entry name" value="Sig_transdc_resp-reg_C-effctor"/>
</dbReference>
<dbReference type="Gene3D" id="1.10.10.10">
    <property type="entry name" value="Winged helix-like DNA-binding domain superfamily/Winged helix DNA-binding domain"/>
    <property type="match status" value="1"/>
</dbReference>
<dbReference type="SMART" id="SM00862">
    <property type="entry name" value="Trans_reg_C"/>
    <property type="match status" value="1"/>
</dbReference>
<dbReference type="EMBL" id="BMYK01000008">
    <property type="protein sequence ID" value="GHC85558.1"/>
    <property type="molecule type" value="Genomic_DNA"/>
</dbReference>
<dbReference type="Proteomes" id="UP000626210">
    <property type="component" value="Unassembled WGS sequence"/>
</dbReference>
<dbReference type="PANTHER" id="PTHR48111">
    <property type="entry name" value="REGULATOR OF RPOS"/>
    <property type="match status" value="1"/>
</dbReference>
<evidence type="ECO:0000259" key="6">
    <source>
        <dbReference type="PROSITE" id="PS50110"/>
    </source>
</evidence>
<evidence type="ECO:0000313" key="9">
    <source>
        <dbReference type="Proteomes" id="UP000626210"/>
    </source>
</evidence>
<keyword evidence="4" id="KW-0597">Phosphoprotein</keyword>
<evidence type="ECO:0000256" key="1">
    <source>
        <dbReference type="ARBA" id="ARBA00023015"/>
    </source>
</evidence>
<dbReference type="InterPro" id="IPR036388">
    <property type="entry name" value="WH-like_DNA-bd_sf"/>
</dbReference>
<evidence type="ECO:0000259" key="7">
    <source>
        <dbReference type="PROSITE" id="PS51755"/>
    </source>
</evidence>
<protein>
    <submittedName>
        <fullName evidence="8">DNA-binding response regulator</fullName>
    </submittedName>
</protein>
<keyword evidence="9" id="KW-1185">Reference proteome</keyword>
<name>A0ABQ3G2W6_9BURK</name>
<proteinExistence type="predicted"/>